<dbReference type="CDD" id="cd18186">
    <property type="entry name" value="BTB_POZ_ZBTB_KLHL-like"/>
    <property type="match status" value="1"/>
</dbReference>
<evidence type="ECO:0000259" key="1">
    <source>
        <dbReference type="PROSITE" id="PS50097"/>
    </source>
</evidence>
<dbReference type="Pfam" id="PF00651">
    <property type="entry name" value="BTB"/>
    <property type="match status" value="1"/>
</dbReference>
<dbReference type="Proteomes" id="UP001215280">
    <property type="component" value="Unassembled WGS sequence"/>
</dbReference>
<dbReference type="AlphaFoldDB" id="A0AAD7HM42"/>
<dbReference type="InterPro" id="IPR011333">
    <property type="entry name" value="SKP1/BTB/POZ_sf"/>
</dbReference>
<organism evidence="2 3">
    <name type="scientific">Mycena maculata</name>
    <dbReference type="NCBI Taxonomy" id="230809"/>
    <lineage>
        <taxon>Eukaryota</taxon>
        <taxon>Fungi</taxon>
        <taxon>Dikarya</taxon>
        <taxon>Basidiomycota</taxon>
        <taxon>Agaricomycotina</taxon>
        <taxon>Agaricomycetes</taxon>
        <taxon>Agaricomycetidae</taxon>
        <taxon>Agaricales</taxon>
        <taxon>Marasmiineae</taxon>
        <taxon>Mycenaceae</taxon>
        <taxon>Mycena</taxon>
    </lineage>
</organism>
<comment type="caution">
    <text evidence="2">The sequence shown here is derived from an EMBL/GenBank/DDBJ whole genome shotgun (WGS) entry which is preliminary data.</text>
</comment>
<accession>A0AAD7HM42</accession>
<dbReference type="SUPFAM" id="SSF54695">
    <property type="entry name" value="POZ domain"/>
    <property type="match status" value="1"/>
</dbReference>
<gene>
    <name evidence="2" type="ORF">DFH07DRAFT_897500</name>
</gene>
<dbReference type="SMART" id="SM00225">
    <property type="entry name" value="BTB"/>
    <property type="match status" value="1"/>
</dbReference>
<dbReference type="PROSITE" id="PS50097">
    <property type="entry name" value="BTB"/>
    <property type="match status" value="1"/>
</dbReference>
<keyword evidence="3" id="KW-1185">Reference proteome</keyword>
<evidence type="ECO:0000313" key="3">
    <source>
        <dbReference type="Proteomes" id="UP001215280"/>
    </source>
</evidence>
<dbReference type="InterPro" id="IPR000210">
    <property type="entry name" value="BTB/POZ_dom"/>
</dbReference>
<reference evidence="2" key="1">
    <citation type="submission" date="2023-03" db="EMBL/GenBank/DDBJ databases">
        <title>Massive genome expansion in bonnet fungi (Mycena s.s.) driven by repeated elements and novel gene families across ecological guilds.</title>
        <authorList>
            <consortium name="Lawrence Berkeley National Laboratory"/>
            <person name="Harder C.B."/>
            <person name="Miyauchi S."/>
            <person name="Viragh M."/>
            <person name="Kuo A."/>
            <person name="Thoen E."/>
            <person name="Andreopoulos B."/>
            <person name="Lu D."/>
            <person name="Skrede I."/>
            <person name="Drula E."/>
            <person name="Henrissat B."/>
            <person name="Morin E."/>
            <person name="Kohler A."/>
            <person name="Barry K."/>
            <person name="LaButti K."/>
            <person name="Morin E."/>
            <person name="Salamov A."/>
            <person name="Lipzen A."/>
            <person name="Mereny Z."/>
            <person name="Hegedus B."/>
            <person name="Baldrian P."/>
            <person name="Stursova M."/>
            <person name="Weitz H."/>
            <person name="Taylor A."/>
            <person name="Grigoriev I.V."/>
            <person name="Nagy L.G."/>
            <person name="Martin F."/>
            <person name="Kauserud H."/>
        </authorList>
    </citation>
    <scope>NUCLEOTIDE SEQUENCE</scope>
    <source>
        <strain evidence="2">CBHHK188m</strain>
    </source>
</reference>
<dbReference type="Gene3D" id="3.30.710.10">
    <property type="entry name" value="Potassium Channel Kv1.1, Chain A"/>
    <property type="match status" value="1"/>
</dbReference>
<protein>
    <recommendedName>
        <fullName evidence="1">BTB domain-containing protein</fullName>
    </recommendedName>
</protein>
<evidence type="ECO:0000313" key="2">
    <source>
        <dbReference type="EMBL" id="KAJ7723740.1"/>
    </source>
</evidence>
<proteinExistence type="predicted"/>
<dbReference type="EMBL" id="JARJLG010000244">
    <property type="protein sequence ID" value="KAJ7723740.1"/>
    <property type="molecule type" value="Genomic_DNA"/>
</dbReference>
<sequence length="349" mass="38879">MPEIVTTPTIQDAQRPFSGKELASHWGPRTDMILRSSDLVDFHCHRTLLAFGSEAFRDMVDVATPQGEGCEFKDRKAVVPVSESARILHSLLLRLYPATSTDTFQLVHPADLDEIDALFAAADKYNMPQVQEFTMDVLLNSPLIPMDSLRFFLWGLTQDNSALMGKAAYYTLDNVPPQIPALIDPPSVYAECLALLPEFHAHRGGHIAYSVELMGQSLNDSMLGQPDFYPEYLTHDNRTGQDFVWWDWSNDGHADGCGTTWGIQDQSGTEVWPAPWFQKHISRVAQCFRAIPGGLTGREARNVAPADKAAIEACPACARRAEEDLAQFSFQLAAFVDENNMKATNLCWV</sequence>
<feature type="domain" description="BTB" evidence="1">
    <location>
        <begin position="30"/>
        <end position="96"/>
    </location>
</feature>
<name>A0AAD7HM42_9AGAR</name>